<dbReference type="InterPro" id="IPR016427">
    <property type="entry name" value="UCP004699_CBS/ParB"/>
</dbReference>
<dbReference type="AlphaFoldDB" id="A0A2R4X1C0"/>
<protein>
    <recommendedName>
        <fullName evidence="3">CBS domain-containing protein</fullName>
    </recommendedName>
</protein>
<evidence type="ECO:0000259" key="3">
    <source>
        <dbReference type="PROSITE" id="PS51371"/>
    </source>
</evidence>
<sequence>MTTIAPESATVEEYMTRAVATVHPDDTVAAVAERIAAQDEYSGFPVTDDGHIEGFVSASDLLLANDESAIATVMSRDLLVAAPEMKVDAAARVILRSGIQRLPVVDEAGDLIGIISNADVIRSQIERATPDTVAELKSTIEQAHGVETDQARRDVSIDELRPTQSKVYGDELQGRQYELQRGLAEPLVVVDNDGELLLADGHHRSTAGRELGIEQMEAYVIETDEHVALELEEAAADAGVDRIADVEIVDYARHPLIESTERFRDDE</sequence>
<keyword evidence="5" id="KW-1185">Reference proteome</keyword>
<dbReference type="InterPro" id="IPR003115">
    <property type="entry name" value="ParB_N"/>
</dbReference>
<gene>
    <name evidence="4" type="ORF">HARCEL1_07625</name>
</gene>
<reference evidence="4 5" key="1">
    <citation type="submission" date="2018-04" db="EMBL/GenBank/DDBJ databases">
        <title>Halococcoides cellulosivorans gen. nov., sp. nov., an extremely halophilic cellulose-utilizing haloarchaeon from hypersaline lakes.</title>
        <authorList>
            <person name="Sorokin D.Y."/>
            <person name="Toshchakov S.V."/>
            <person name="Samarov N.I."/>
            <person name="Korzhenkov A."/>
            <person name="Kublanov I.V."/>
        </authorList>
    </citation>
    <scope>NUCLEOTIDE SEQUENCE [LARGE SCALE GENOMIC DNA]</scope>
    <source>
        <strain evidence="4 5">HArcel1</strain>
    </source>
</reference>
<dbReference type="GeneID" id="36512366"/>
<dbReference type="InterPro" id="IPR036086">
    <property type="entry name" value="ParB/Sulfiredoxin_sf"/>
</dbReference>
<feature type="domain" description="CBS" evidence="3">
    <location>
        <begin position="74"/>
        <end position="132"/>
    </location>
</feature>
<dbReference type="PIRSF" id="PIRSF004699">
    <property type="entry name" value="UCP004699_CBS_ParB"/>
    <property type="match status" value="1"/>
</dbReference>
<feature type="domain" description="CBS" evidence="3">
    <location>
        <begin position="15"/>
        <end position="72"/>
    </location>
</feature>
<dbReference type="PANTHER" id="PTHR43080:SF2">
    <property type="entry name" value="CBS DOMAIN-CONTAINING PROTEIN"/>
    <property type="match status" value="1"/>
</dbReference>
<dbReference type="RefSeq" id="WP_108381988.1">
    <property type="nucleotide sequence ID" value="NZ_CP028858.1"/>
</dbReference>
<dbReference type="SMART" id="SM00470">
    <property type="entry name" value="ParB"/>
    <property type="match status" value="1"/>
</dbReference>
<keyword evidence="1 2" id="KW-0129">CBS domain</keyword>
<organism evidence="4 5">
    <name type="scientific">Halococcoides cellulosivorans</name>
    <dbReference type="NCBI Taxonomy" id="1679096"/>
    <lineage>
        <taxon>Archaea</taxon>
        <taxon>Methanobacteriati</taxon>
        <taxon>Methanobacteriota</taxon>
        <taxon>Stenosarchaea group</taxon>
        <taxon>Halobacteria</taxon>
        <taxon>Halobacteriales</taxon>
        <taxon>Haloarculaceae</taxon>
        <taxon>Halococcoides</taxon>
    </lineage>
</organism>
<dbReference type="SUPFAM" id="SSF110849">
    <property type="entry name" value="ParB/Sulfiredoxin"/>
    <property type="match status" value="1"/>
</dbReference>
<dbReference type="InterPro" id="IPR051257">
    <property type="entry name" value="Diverse_CBS-Domain"/>
</dbReference>
<dbReference type="Gene3D" id="3.10.580.10">
    <property type="entry name" value="CBS-domain"/>
    <property type="match status" value="2"/>
</dbReference>
<dbReference type="KEGG" id="harc:HARCEL1_07625"/>
<dbReference type="Pfam" id="PF00571">
    <property type="entry name" value="CBS"/>
    <property type="match status" value="2"/>
</dbReference>
<dbReference type="PROSITE" id="PS51371">
    <property type="entry name" value="CBS"/>
    <property type="match status" value="2"/>
</dbReference>
<evidence type="ECO:0000313" key="5">
    <source>
        <dbReference type="Proteomes" id="UP000244727"/>
    </source>
</evidence>
<dbReference type="SMART" id="SM00116">
    <property type="entry name" value="CBS"/>
    <property type="match status" value="2"/>
</dbReference>
<dbReference type="EMBL" id="CP028858">
    <property type="protein sequence ID" value="AWB27588.1"/>
    <property type="molecule type" value="Genomic_DNA"/>
</dbReference>
<dbReference type="SUPFAM" id="SSF54631">
    <property type="entry name" value="CBS-domain pair"/>
    <property type="match status" value="1"/>
</dbReference>
<dbReference type="InterPro" id="IPR000644">
    <property type="entry name" value="CBS_dom"/>
</dbReference>
<name>A0A2R4X1C0_9EURY</name>
<evidence type="ECO:0000313" key="4">
    <source>
        <dbReference type="EMBL" id="AWB27588.1"/>
    </source>
</evidence>
<evidence type="ECO:0000256" key="1">
    <source>
        <dbReference type="ARBA" id="ARBA00023122"/>
    </source>
</evidence>
<evidence type="ECO:0000256" key="2">
    <source>
        <dbReference type="PROSITE-ProRule" id="PRU00703"/>
    </source>
</evidence>
<accession>A0A2R4X1C0</accession>
<dbReference type="Proteomes" id="UP000244727">
    <property type="component" value="Chromosome"/>
</dbReference>
<dbReference type="PANTHER" id="PTHR43080">
    <property type="entry name" value="CBS DOMAIN-CONTAINING PROTEIN CBSX3, MITOCHONDRIAL"/>
    <property type="match status" value="1"/>
</dbReference>
<dbReference type="Gene3D" id="3.90.1530.10">
    <property type="entry name" value="Conserved hypothetical protein from pyrococcus furiosus pfu- 392566-001, ParB domain"/>
    <property type="match status" value="1"/>
</dbReference>
<proteinExistence type="predicted"/>
<dbReference type="InterPro" id="IPR046342">
    <property type="entry name" value="CBS_dom_sf"/>
</dbReference>